<proteinExistence type="predicted"/>
<feature type="region of interest" description="Disordered" evidence="1">
    <location>
        <begin position="70"/>
        <end position="172"/>
    </location>
</feature>
<gene>
    <name evidence="2" type="ORF">PMAYCL1PPCAC_20143</name>
</gene>
<feature type="compositionally biased region" description="Low complexity" evidence="1">
    <location>
        <begin position="112"/>
        <end position="132"/>
    </location>
</feature>
<dbReference type="AlphaFoldDB" id="A0AAN5I2W2"/>
<comment type="caution">
    <text evidence="2">The sequence shown here is derived from an EMBL/GenBank/DDBJ whole genome shotgun (WGS) entry which is preliminary data.</text>
</comment>
<reference evidence="3" key="1">
    <citation type="submission" date="2022-10" db="EMBL/GenBank/DDBJ databases">
        <title>Genome assembly of Pristionchus species.</title>
        <authorList>
            <person name="Yoshida K."/>
            <person name="Sommer R.J."/>
        </authorList>
    </citation>
    <scope>NUCLEOTIDE SEQUENCE [LARGE SCALE GENOMIC DNA]</scope>
    <source>
        <strain evidence="3">RS5460</strain>
    </source>
</reference>
<feature type="non-terminal residue" evidence="2">
    <location>
        <position position="1"/>
    </location>
</feature>
<sequence length="251" mass="27589">TSTTTTEQSLEALLDELVANADDWAALKTDSLLESPASPSSADGQHPCFDQLSRAISSHVTDLLMRRLRLAKDEEEENEDTDDEDRPWIDERGRERRGRGFAAASLAQPPESLRGSAGSLSSRDSPNSSSASGGRGGAAPTAPPPVVRGRGRAATRDAHQPPSTAVSRAGSTCSLTTIERRLASRRHSRNIIFQTLQGSRYHSENRLDRAYPSPRPGETPLENRASRLRRMSIERRQAERNPRRRCRSAAR</sequence>
<feature type="compositionally biased region" description="Acidic residues" evidence="1">
    <location>
        <begin position="73"/>
        <end position="85"/>
    </location>
</feature>
<dbReference type="Proteomes" id="UP001328107">
    <property type="component" value="Unassembled WGS sequence"/>
</dbReference>
<evidence type="ECO:0000313" key="3">
    <source>
        <dbReference type="Proteomes" id="UP001328107"/>
    </source>
</evidence>
<evidence type="ECO:0000313" key="2">
    <source>
        <dbReference type="EMBL" id="GMR49948.1"/>
    </source>
</evidence>
<protein>
    <submittedName>
        <fullName evidence="2">Uncharacterized protein</fullName>
    </submittedName>
</protein>
<accession>A0AAN5I2W2</accession>
<keyword evidence="3" id="KW-1185">Reference proteome</keyword>
<name>A0AAN5I2W2_9BILA</name>
<feature type="compositionally biased region" description="Basic and acidic residues" evidence="1">
    <location>
        <begin position="231"/>
        <end position="241"/>
    </location>
</feature>
<feature type="compositionally biased region" description="Basic residues" evidence="1">
    <location>
        <begin position="242"/>
        <end position="251"/>
    </location>
</feature>
<feature type="region of interest" description="Disordered" evidence="1">
    <location>
        <begin position="202"/>
        <end position="251"/>
    </location>
</feature>
<organism evidence="2 3">
    <name type="scientific">Pristionchus mayeri</name>
    <dbReference type="NCBI Taxonomy" id="1317129"/>
    <lineage>
        <taxon>Eukaryota</taxon>
        <taxon>Metazoa</taxon>
        <taxon>Ecdysozoa</taxon>
        <taxon>Nematoda</taxon>
        <taxon>Chromadorea</taxon>
        <taxon>Rhabditida</taxon>
        <taxon>Rhabditina</taxon>
        <taxon>Diplogasteromorpha</taxon>
        <taxon>Diplogasteroidea</taxon>
        <taxon>Neodiplogasteridae</taxon>
        <taxon>Pristionchus</taxon>
    </lineage>
</organism>
<dbReference type="EMBL" id="BTRK01000004">
    <property type="protein sequence ID" value="GMR49948.1"/>
    <property type="molecule type" value="Genomic_DNA"/>
</dbReference>
<feature type="compositionally biased region" description="Polar residues" evidence="1">
    <location>
        <begin position="161"/>
        <end position="172"/>
    </location>
</feature>
<feature type="non-terminal residue" evidence="2">
    <location>
        <position position="251"/>
    </location>
</feature>
<evidence type="ECO:0000256" key="1">
    <source>
        <dbReference type="SAM" id="MobiDB-lite"/>
    </source>
</evidence>